<dbReference type="InterPro" id="IPR007527">
    <property type="entry name" value="Znf_SWIM"/>
</dbReference>
<sequence>MSVDTSGSENGIGSKKDLIEGATSGALLKAQDDCYQFTCIASHEVVNVHNTSYEGENGHTYSVHFEDGMPVRCTCKAFEYHSGMCKHGLACLLRAPIMVAMSTPLVTDGGSQDGREALQKAYSTHIEPEDQGGEEYEKCRDCEHELLSKLGGFDQLTHSLDCRHFEER</sequence>
<dbReference type="AlphaFoldDB" id="D8JAP6"/>
<name>D8JAP6_HALJB</name>
<evidence type="ECO:0000313" key="3">
    <source>
        <dbReference type="EMBL" id="ADJ14768.1"/>
    </source>
</evidence>
<dbReference type="Proteomes" id="UP000011645">
    <property type="component" value="Unassembled WGS sequence"/>
</dbReference>
<reference evidence="4 6" key="2">
    <citation type="journal article" date="2014" name="PLoS Genet.">
        <title>Phylogenetically driven sequencing of extremely halophilic archaea reveals strategies for static and dynamic osmo-response.</title>
        <authorList>
            <person name="Becker E.A."/>
            <person name="Seitzer P.M."/>
            <person name="Tritt A."/>
            <person name="Larsen D."/>
            <person name="Krusor M."/>
            <person name="Yao A.I."/>
            <person name="Wu D."/>
            <person name="Madern D."/>
            <person name="Eisen J.A."/>
            <person name="Darling A.E."/>
            <person name="Facciotti M.T."/>
        </authorList>
    </citation>
    <scope>NUCLEOTIDE SEQUENCE [LARGE SCALE GENOMIC DNA]</scope>
    <source>
        <strain evidence="4">B3</strain>
        <strain evidence="6">DSM 18796 / CECT 7217 / JCM 14584 / KCTC 4019 / B3</strain>
    </source>
</reference>
<feature type="domain" description="SWIM-type" evidence="2">
    <location>
        <begin position="61"/>
        <end position="96"/>
    </location>
</feature>
<dbReference type="KEGG" id="hje:HacjB3_06905"/>
<dbReference type="EMBL" id="CP002062">
    <property type="protein sequence ID" value="ADJ14768.1"/>
    <property type="molecule type" value="Genomic_DNA"/>
</dbReference>
<dbReference type="EMBL" id="AOHV01000015">
    <property type="protein sequence ID" value="ELY39350.1"/>
    <property type="molecule type" value="Genomic_DNA"/>
</dbReference>
<keyword evidence="6" id="KW-1185">Reference proteome</keyword>
<evidence type="ECO:0000313" key="5">
    <source>
        <dbReference type="Proteomes" id="UP000000390"/>
    </source>
</evidence>
<dbReference type="PATRIC" id="fig|795797.18.peg.1378"/>
<dbReference type="RefSeq" id="WP_008415048.1">
    <property type="nucleotide sequence ID" value="NC_014297.1"/>
</dbReference>
<proteinExistence type="predicted"/>
<dbReference type="OrthoDB" id="189856at2157"/>
<dbReference type="GO" id="GO:0008270">
    <property type="term" value="F:zinc ion binding"/>
    <property type="evidence" value="ECO:0007669"/>
    <property type="project" value="UniProtKB-KW"/>
</dbReference>
<keyword evidence="1" id="KW-0863">Zinc-finger</keyword>
<dbReference type="HOGENOM" id="CLU_1582853_0_0_2"/>
<reference evidence="3 5" key="1">
    <citation type="journal article" date="2010" name="J. Bacteriol.">
        <title>Complete genome sequence of Halalkalicoccus jeotgali B3(T), an extremely halophilic archaeon.</title>
        <authorList>
            <person name="Roh S.W."/>
            <person name="Nam Y.D."/>
            <person name="Nam S.H."/>
            <person name="Choi S.H."/>
            <person name="Park H.S."/>
            <person name="Bae J.W."/>
        </authorList>
    </citation>
    <scope>NUCLEOTIDE SEQUENCE [LARGE SCALE GENOMIC DNA]</scope>
    <source>
        <strain evidence="3">B3</strain>
        <strain evidence="5">DSM 18796 / CECT 7217 / JCM 14584 / KCTC 4019 / B3</strain>
    </source>
</reference>
<dbReference type="PROSITE" id="PS50966">
    <property type="entry name" value="ZF_SWIM"/>
    <property type="match status" value="1"/>
</dbReference>
<dbReference type="Pfam" id="PF04434">
    <property type="entry name" value="SWIM"/>
    <property type="match status" value="1"/>
</dbReference>
<protein>
    <submittedName>
        <fullName evidence="3">Zinc finger SWIM domain protein</fullName>
    </submittedName>
    <submittedName>
        <fullName evidence="4">Zinc finger SWIM domain-containing protein</fullName>
    </submittedName>
</protein>
<keyword evidence="1" id="KW-0862">Zinc</keyword>
<keyword evidence="1" id="KW-0479">Metal-binding</keyword>
<organism evidence="3 5">
    <name type="scientific">Halalkalicoccus jeotgali (strain DSM 18796 / CECT 7217 / JCM 14584 / KCTC 4019 / B3)</name>
    <dbReference type="NCBI Taxonomy" id="795797"/>
    <lineage>
        <taxon>Archaea</taxon>
        <taxon>Methanobacteriati</taxon>
        <taxon>Methanobacteriota</taxon>
        <taxon>Stenosarchaea group</taxon>
        <taxon>Halobacteria</taxon>
        <taxon>Halobacteriales</taxon>
        <taxon>Halococcaceae</taxon>
        <taxon>Halalkalicoccus</taxon>
    </lineage>
</organism>
<dbReference type="GeneID" id="9419183"/>
<gene>
    <name evidence="3" type="ordered locus">HacjB3_06905</name>
    <name evidence="4" type="ORF">C497_05312</name>
</gene>
<dbReference type="Proteomes" id="UP000000390">
    <property type="component" value="Chromosome"/>
</dbReference>
<evidence type="ECO:0000256" key="1">
    <source>
        <dbReference type="PROSITE-ProRule" id="PRU00325"/>
    </source>
</evidence>
<evidence type="ECO:0000313" key="4">
    <source>
        <dbReference type="EMBL" id="ELY39350.1"/>
    </source>
</evidence>
<evidence type="ECO:0000259" key="2">
    <source>
        <dbReference type="PROSITE" id="PS50966"/>
    </source>
</evidence>
<evidence type="ECO:0000313" key="6">
    <source>
        <dbReference type="Proteomes" id="UP000011645"/>
    </source>
</evidence>
<dbReference type="eggNOG" id="arCOG08141">
    <property type="taxonomic scope" value="Archaea"/>
</dbReference>
<accession>D8JAP6</accession>